<evidence type="ECO:0000313" key="1">
    <source>
        <dbReference type="EMBL" id="KAL3396233.1"/>
    </source>
</evidence>
<accession>A0ABD2WSW8</accession>
<protein>
    <submittedName>
        <fullName evidence="1">Uncharacterized protein</fullName>
    </submittedName>
</protein>
<keyword evidence="2" id="KW-1185">Reference proteome</keyword>
<sequence>MISVSINTEKFDWIADQLVELFPILEKDHLFIASYSSTEDSIATSEGGTLYWFYKEARKEYRRNGWIEKKIKSLEPVTTTCNPYATFYLCLVDPDREKYNAVEMELDFLSTIGIVLDKKIIKMSLNEKNDYNNLLQMKWPVIAPIIINLIKTTRTKDVKDFKKSHGDLIQAGTHDELLAFLLLPSHMNGKSKHDLDLVTDSFILHVKPHENFDVVRKNHESKL</sequence>
<name>A0ABD2WSW8_9HYME</name>
<dbReference type="AlphaFoldDB" id="A0ABD2WSW8"/>
<reference evidence="1 2" key="1">
    <citation type="journal article" date="2024" name="bioRxiv">
        <title>A reference genome for Trichogramma kaykai: A tiny desert-dwelling parasitoid wasp with competing sex-ratio distorters.</title>
        <authorList>
            <person name="Culotta J."/>
            <person name="Lindsey A.R."/>
        </authorList>
    </citation>
    <scope>NUCLEOTIDE SEQUENCE [LARGE SCALE GENOMIC DNA]</scope>
    <source>
        <strain evidence="1 2">KSX58</strain>
    </source>
</reference>
<dbReference type="EMBL" id="JBJJXI010000073">
    <property type="protein sequence ID" value="KAL3396233.1"/>
    <property type="molecule type" value="Genomic_DNA"/>
</dbReference>
<evidence type="ECO:0000313" key="2">
    <source>
        <dbReference type="Proteomes" id="UP001627154"/>
    </source>
</evidence>
<organism evidence="1 2">
    <name type="scientific">Trichogramma kaykai</name>
    <dbReference type="NCBI Taxonomy" id="54128"/>
    <lineage>
        <taxon>Eukaryota</taxon>
        <taxon>Metazoa</taxon>
        <taxon>Ecdysozoa</taxon>
        <taxon>Arthropoda</taxon>
        <taxon>Hexapoda</taxon>
        <taxon>Insecta</taxon>
        <taxon>Pterygota</taxon>
        <taxon>Neoptera</taxon>
        <taxon>Endopterygota</taxon>
        <taxon>Hymenoptera</taxon>
        <taxon>Apocrita</taxon>
        <taxon>Proctotrupomorpha</taxon>
        <taxon>Chalcidoidea</taxon>
        <taxon>Trichogrammatidae</taxon>
        <taxon>Trichogramma</taxon>
    </lineage>
</organism>
<proteinExistence type="predicted"/>
<comment type="caution">
    <text evidence="1">The sequence shown here is derived from an EMBL/GenBank/DDBJ whole genome shotgun (WGS) entry which is preliminary data.</text>
</comment>
<gene>
    <name evidence="1" type="ORF">TKK_009823</name>
</gene>
<dbReference type="Proteomes" id="UP001627154">
    <property type="component" value="Unassembled WGS sequence"/>
</dbReference>